<name>A0A1T4JTL2_9FIRM</name>
<dbReference type="Proteomes" id="UP000190625">
    <property type="component" value="Unassembled WGS sequence"/>
</dbReference>
<feature type="transmembrane region" description="Helical" evidence="6">
    <location>
        <begin position="12"/>
        <end position="32"/>
    </location>
</feature>
<dbReference type="AlphaFoldDB" id="A0A1T4JTL2"/>
<reference evidence="8" key="1">
    <citation type="submission" date="2017-02" db="EMBL/GenBank/DDBJ databases">
        <authorList>
            <person name="Varghese N."/>
            <person name="Submissions S."/>
        </authorList>
    </citation>
    <scope>NUCLEOTIDE SEQUENCE [LARGE SCALE GENOMIC DNA]</scope>
    <source>
        <strain evidence="8">ATCC BAA-73</strain>
    </source>
</reference>
<evidence type="ECO:0000256" key="6">
    <source>
        <dbReference type="SAM" id="Phobius"/>
    </source>
</evidence>
<proteinExistence type="predicted"/>
<keyword evidence="2" id="KW-1003">Cell membrane</keyword>
<evidence type="ECO:0000313" key="8">
    <source>
        <dbReference type="Proteomes" id="UP000190625"/>
    </source>
</evidence>
<evidence type="ECO:0000313" key="7">
    <source>
        <dbReference type="EMBL" id="SJZ33550.1"/>
    </source>
</evidence>
<dbReference type="STRING" id="142842.SAMN02745118_00402"/>
<keyword evidence="4 6" id="KW-1133">Transmembrane helix</keyword>
<dbReference type="RefSeq" id="WP_078808919.1">
    <property type="nucleotide sequence ID" value="NZ_FUWM01000004.1"/>
</dbReference>
<protein>
    <submittedName>
        <fullName evidence="7">Oxaloacetate decarboxylase, gamma chain</fullName>
    </submittedName>
</protein>
<keyword evidence="3 6" id="KW-0812">Transmembrane</keyword>
<gene>
    <name evidence="7" type="ORF">SAMN02745118_00402</name>
</gene>
<dbReference type="GO" id="GO:0015081">
    <property type="term" value="F:sodium ion transmembrane transporter activity"/>
    <property type="evidence" value="ECO:0007669"/>
    <property type="project" value="InterPro"/>
</dbReference>
<comment type="subcellular location">
    <subcellularLocation>
        <location evidence="1">Cell membrane</location>
    </subcellularLocation>
</comment>
<keyword evidence="5 6" id="KW-0472">Membrane</keyword>
<evidence type="ECO:0000256" key="5">
    <source>
        <dbReference type="ARBA" id="ARBA00023136"/>
    </source>
</evidence>
<dbReference type="GO" id="GO:0036376">
    <property type="term" value="P:sodium ion export across plasma membrane"/>
    <property type="evidence" value="ECO:0007669"/>
    <property type="project" value="InterPro"/>
</dbReference>
<evidence type="ECO:0000256" key="2">
    <source>
        <dbReference type="ARBA" id="ARBA00022475"/>
    </source>
</evidence>
<dbReference type="Pfam" id="PF04277">
    <property type="entry name" value="OAD_gamma"/>
    <property type="match status" value="1"/>
</dbReference>
<organism evidence="7 8">
    <name type="scientific">Selenihalanaerobacter shriftii</name>
    <dbReference type="NCBI Taxonomy" id="142842"/>
    <lineage>
        <taxon>Bacteria</taxon>
        <taxon>Bacillati</taxon>
        <taxon>Bacillota</taxon>
        <taxon>Clostridia</taxon>
        <taxon>Halanaerobiales</taxon>
        <taxon>Halobacteroidaceae</taxon>
        <taxon>Selenihalanaerobacter</taxon>
    </lineage>
</organism>
<dbReference type="InterPro" id="IPR005899">
    <property type="entry name" value="Na_pump_deCOase"/>
</dbReference>
<keyword evidence="8" id="KW-1185">Reference proteome</keyword>
<accession>A0A1T4JTL2</accession>
<dbReference type="EMBL" id="FUWM01000004">
    <property type="protein sequence ID" value="SJZ33550.1"/>
    <property type="molecule type" value="Genomic_DNA"/>
</dbReference>
<evidence type="ECO:0000256" key="1">
    <source>
        <dbReference type="ARBA" id="ARBA00004236"/>
    </source>
</evidence>
<evidence type="ECO:0000256" key="4">
    <source>
        <dbReference type="ARBA" id="ARBA00022989"/>
    </source>
</evidence>
<dbReference type="GO" id="GO:0005886">
    <property type="term" value="C:plasma membrane"/>
    <property type="evidence" value="ECO:0007669"/>
    <property type="project" value="UniProtKB-SubCell"/>
</dbReference>
<evidence type="ECO:0000256" key="3">
    <source>
        <dbReference type="ARBA" id="ARBA00022692"/>
    </source>
</evidence>
<sequence>MENFGTGLEISLIGMLAVIFTLSALGVVIKVIEKLFHEETGYFFKKKNEDEEVEANAEVTKNETVSNEAESTKGLTAAKVAAISAAVTSYLMAEESDYVITSIKPAGTNWKLSGRQSLLANQSNVAKSRKISNVKLKRQNRLRNYNSGGALKNA</sequence>